<comment type="caution">
    <text evidence="1">The sequence shown here is derived from an EMBL/GenBank/DDBJ whole genome shotgun (WGS) entry which is preliminary data.</text>
</comment>
<protein>
    <submittedName>
        <fullName evidence="1">Uncharacterized protein</fullName>
    </submittedName>
</protein>
<gene>
    <name evidence="1" type="ORF">F5148DRAFT_302852</name>
</gene>
<reference evidence="1" key="1">
    <citation type="submission" date="2021-03" db="EMBL/GenBank/DDBJ databases">
        <title>Evolutionary priming and transition to the ectomycorrhizal habit in an iconic lineage of mushroom-forming fungi: is preadaptation a requirement?</title>
        <authorList>
            <consortium name="DOE Joint Genome Institute"/>
            <person name="Looney B.P."/>
            <person name="Miyauchi S."/>
            <person name="Morin E."/>
            <person name="Drula E."/>
            <person name="Courty P.E."/>
            <person name="Chicoki N."/>
            <person name="Fauchery L."/>
            <person name="Kohler A."/>
            <person name="Kuo A."/>
            <person name="LaButti K."/>
            <person name="Pangilinan J."/>
            <person name="Lipzen A."/>
            <person name="Riley R."/>
            <person name="Andreopoulos W."/>
            <person name="He G."/>
            <person name="Johnson J."/>
            <person name="Barry K.W."/>
            <person name="Grigoriev I.V."/>
            <person name="Nagy L."/>
            <person name="Hibbett D."/>
            <person name="Henrissat B."/>
            <person name="Matheny P.B."/>
            <person name="Labbe J."/>
            <person name="Martin A.F."/>
        </authorList>
    </citation>
    <scope>NUCLEOTIDE SEQUENCE</scope>
    <source>
        <strain evidence="1">BPL698</strain>
    </source>
</reference>
<accession>A0ACC0UKM2</accession>
<keyword evidence="2" id="KW-1185">Reference proteome</keyword>
<proteinExistence type="predicted"/>
<sequence length="206" mass="23708">MKTTRDQTSHTIRPPSPPHRPLLLPSSLPPLSPSLPCKPSPPHLQSCLTPSLLRHDCHSRCFTPALTHHRMQFSRHRPTLIRIRRHHLSPNIISSLRLSLARHRQYSTARCHLSSLIASRLRCCCTRPIHRGIRIASQFCYLSFHHRRLCPVRCLSLARRITSIARCHHCPNVSCRRPSSSVICRRRLSSVRRPLGFILNLSRCHA</sequence>
<dbReference type="Proteomes" id="UP001207468">
    <property type="component" value="Unassembled WGS sequence"/>
</dbReference>
<name>A0ACC0UKM2_9AGAM</name>
<organism evidence="1 2">
    <name type="scientific">Russula earlei</name>
    <dbReference type="NCBI Taxonomy" id="71964"/>
    <lineage>
        <taxon>Eukaryota</taxon>
        <taxon>Fungi</taxon>
        <taxon>Dikarya</taxon>
        <taxon>Basidiomycota</taxon>
        <taxon>Agaricomycotina</taxon>
        <taxon>Agaricomycetes</taxon>
        <taxon>Russulales</taxon>
        <taxon>Russulaceae</taxon>
        <taxon>Russula</taxon>
    </lineage>
</organism>
<evidence type="ECO:0000313" key="1">
    <source>
        <dbReference type="EMBL" id="KAI9511599.1"/>
    </source>
</evidence>
<evidence type="ECO:0000313" key="2">
    <source>
        <dbReference type="Proteomes" id="UP001207468"/>
    </source>
</evidence>
<dbReference type="EMBL" id="JAGFNK010000020">
    <property type="protein sequence ID" value="KAI9511599.1"/>
    <property type="molecule type" value="Genomic_DNA"/>
</dbReference>